<dbReference type="EMBL" id="PZEV01000001">
    <property type="protein sequence ID" value="PTI52740.1"/>
    <property type="molecule type" value="Genomic_DNA"/>
</dbReference>
<evidence type="ECO:0000256" key="1">
    <source>
        <dbReference type="ARBA" id="ARBA00007162"/>
    </source>
</evidence>
<name>A0A2T4Q438_STAWA</name>
<dbReference type="NCBIfam" id="TIGR01098">
    <property type="entry name" value="3A0109s03R"/>
    <property type="match status" value="1"/>
</dbReference>
<gene>
    <name evidence="4" type="ORF">BU085_00540</name>
</gene>
<sequence length="304" mass="34481">MKKMIILVLMSISLILILVGCSQSKQQTQKKDYKPEVLNVEFVPSQHSETLNAKVKPLQKLLSKELGIPVKVHISTNYNTMVEALKSKKVDVAFISPVSYTIAHDQGAADVLLKSKGYLVDKKGNKTNKLVDYYRSQIVVKKDSDMKDLKDLKHKKVGLQDVESTSGYIYPLASLKDKGVSLNDIHTKQIKGYDQALIALLNNDVDAVATYQDARADLKKDYPQIYQDTKVIYHSDKIPNDTISARSDMSPSWKDKISKAFMHISETNKGKKVISEIYGHEGYEKAHDKDFDKVREYRQKIENK</sequence>
<keyword evidence="2" id="KW-0732">Signal</keyword>
<protein>
    <submittedName>
        <fullName evidence="4">Phosphate/phosphite/phosphonate ABC transporter substrate-binding protein</fullName>
    </submittedName>
</protein>
<feature type="domain" description="Solute-binding protein family 3/N-terminal" evidence="3">
    <location>
        <begin position="50"/>
        <end position="281"/>
    </location>
</feature>
<dbReference type="AlphaFoldDB" id="A0A2T4Q438"/>
<dbReference type="SMART" id="SM00062">
    <property type="entry name" value="PBPb"/>
    <property type="match status" value="1"/>
</dbReference>
<evidence type="ECO:0000313" key="5">
    <source>
        <dbReference type="Proteomes" id="UP000240717"/>
    </source>
</evidence>
<accession>A0A2T4Q438</accession>
<dbReference type="PANTHER" id="PTHR35841:SF1">
    <property type="entry name" value="PHOSPHONATES-BINDING PERIPLASMIC PROTEIN"/>
    <property type="match status" value="1"/>
</dbReference>
<dbReference type="InterPro" id="IPR005770">
    <property type="entry name" value="PhnD"/>
</dbReference>
<evidence type="ECO:0000313" key="4">
    <source>
        <dbReference type="EMBL" id="PTI52740.1"/>
    </source>
</evidence>
<dbReference type="STRING" id="1194526.A284_01895"/>
<dbReference type="GO" id="GO:0055085">
    <property type="term" value="P:transmembrane transport"/>
    <property type="evidence" value="ECO:0007669"/>
    <property type="project" value="InterPro"/>
</dbReference>
<comment type="similarity">
    <text evidence="1">Belongs to the phosphate/phosphite/phosphonate binding protein family.</text>
</comment>
<dbReference type="GO" id="GO:0043190">
    <property type="term" value="C:ATP-binding cassette (ABC) transporter complex"/>
    <property type="evidence" value="ECO:0007669"/>
    <property type="project" value="InterPro"/>
</dbReference>
<dbReference type="Pfam" id="PF12974">
    <property type="entry name" value="Phosphonate-bd"/>
    <property type="match status" value="1"/>
</dbReference>
<dbReference type="SUPFAM" id="SSF53850">
    <property type="entry name" value="Periplasmic binding protein-like II"/>
    <property type="match status" value="1"/>
</dbReference>
<dbReference type="InterPro" id="IPR001638">
    <property type="entry name" value="Solute-binding_3/MltF_N"/>
</dbReference>
<evidence type="ECO:0000259" key="3">
    <source>
        <dbReference type="SMART" id="SM00062"/>
    </source>
</evidence>
<dbReference type="CDD" id="cd01071">
    <property type="entry name" value="PBP2_PhnD_like"/>
    <property type="match status" value="1"/>
</dbReference>
<dbReference type="RefSeq" id="WP_049423944.1">
    <property type="nucleotide sequence ID" value="NZ_JAIBNN010000002.1"/>
</dbReference>
<comment type="caution">
    <text evidence="4">The sequence shown here is derived from an EMBL/GenBank/DDBJ whole genome shotgun (WGS) entry which is preliminary data.</text>
</comment>
<dbReference type="Gene3D" id="3.40.190.10">
    <property type="entry name" value="Periplasmic binding protein-like II"/>
    <property type="match status" value="2"/>
</dbReference>
<dbReference type="PANTHER" id="PTHR35841">
    <property type="entry name" value="PHOSPHONATES-BINDING PERIPLASMIC PROTEIN"/>
    <property type="match status" value="1"/>
</dbReference>
<dbReference type="Proteomes" id="UP000240717">
    <property type="component" value="Unassembled WGS sequence"/>
</dbReference>
<reference evidence="4 5" key="1">
    <citation type="journal article" date="2016" name="Front. Microbiol.">
        <title>Comprehensive Phylogenetic Analysis of Bovine Non-aureus Staphylococci Species Based on Whole-Genome Sequencing.</title>
        <authorList>
            <person name="Naushad S."/>
            <person name="Barkema H.W."/>
            <person name="Luby C."/>
            <person name="Condas L.A."/>
            <person name="Nobrega D.B."/>
            <person name="Carson D.A."/>
            <person name="De Buck J."/>
        </authorList>
    </citation>
    <scope>NUCLEOTIDE SEQUENCE [LARGE SCALE GENOMIC DNA]</scope>
    <source>
        <strain evidence="4 5">SNUC 2993</strain>
    </source>
</reference>
<dbReference type="PROSITE" id="PS51257">
    <property type="entry name" value="PROKAR_LIPOPROTEIN"/>
    <property type="match status" value="1"/>
</dbReference>
<evidence type="ECO:0000256" key="2">
    <source>
        <dbReference type="ARBA" id="ARBA00022729"/>
    </source>
</evidence>
<organism evidence="4 5">
    <name type="scientific">Staphylococcus warneri</name>
    <dbReference type="NCBI Taxonomy" id="1292"/>
    <lineage>
        <taxon>Bacteria</taxon>
        <taxon>Bacillati</taxon>
        <taxon>Bacillota</taxon>
        <taxon>Bacilli</taxon>
        <taxon>Bacillales</taxon>
        <taxon>Staphylococcaceae</taxon>
        <taxon>Staphylococcus</taxon>
    </lineage>
</organism>
<proteinExistence type="inferred from homology"/>